<dbReference type="GO" id="GO:0019698">
    <property type="term" value="P:D-galacturonate catabolic process"/>
    <property type="evidence" value="ECO:0007669"/>
    <property type="project" value="TreeGrafter"/>
</dbReference>
<dbReference type="AlphaFoldDB" id="A0A926ERB0"/>
<protein>
    <recommendedName>
        <fullName evidence="4">Altronate oxidoreductase</fullName>
        <ecNumber evidence="4">1.1.1.58</ecNumber>
    </recommendedName>
    <alternativeName>
        <fullName evidence="4">Tagaturonate dehydrogenase</fullName>
    </alternativeName>
    <alternativeName>
        <fullName evidence="4">Tagaturonate reductase</fullName>
    </alternativeName>
</protein>
<comment type="similarity">
    <text evidence="4">Belongs to the mannitol dehydrogenase family. UxaB subfamily.</text>
</comment>
<dbReference type="InterPro" id="IPR023668">
    <property type="entry name" value="Altronate_OxRdtase"/>
</dbReference>
<evidence type="ECO:0000256" key="3">
    <source>
        <dbReference type="ARBA" id="ARBA00048615"/>
    </source>
</evidence>
<dbReference type="NCBIfam" id="NF002969">
    <property type="entry name" value="PRK03643.1"/>
    <property type="match status" value="1"/>
</dbReference>
<organism evidence="7 8">
    <name type="scientific">Paratissierella segnis</name>
    <dbReference type="NCBI Taxonomy" id="2763679"/>
    <lineage>
        <taxon>Bacteria</taxon>
        <taxon>Bacillati</taxon>
        <taxon>Bacillota</taxon>
        <taxon>Tissierellia</taxon>
        <taxon>Tissierellales</taxon>
        <taxon>Tissierellaceae</taxon>
        <taxon>Paratissierella</taxon>
    </lineage>
</organism>
<evidence type="ECO:0000256" key="4">
    <source>
        <dbReference type="HAMAP-Rule" id="MF_00670"/>
    </source>
</evidence>
<comment type="catalytic activity">
    <reaction evidence="4">
        <text>D-altronate + NAD(+) = keto-D-tagaturonate + NADH + H(+)</text>
        <dbReference type="Rhea" id="RHEA:17813"/>
        <dbReference type="ChEBI" id="CHEBI:15378"/>
        <dbReference type="ChEBI" id="CHEBI:17360"/>
        <dbReference type="ChEBI" id="CHEBI:17886"/>
        <dbReference type="ChEBI" id="CHEBI:57540"/>
        <dbReference type="ChEBI" id="CHEBI:57945"/>
        <dbReference type="EC" id="1.1.1.58"/>
    </reaction>
</comment>
<accession>A0A926ERB0</accession>
<feature type="domain" description="Mannitol dehydrogenase C-terminal" evidence="6">
    <location>
        <begin position="273"/>
        <end position="470"/>
    </location>
</feature>
<comment type="caution">
    <text evidence="7">The sequence shown here is derived from an EMBL/GenBank/DDBJ whole genome shotgun (WGS) entry which is preliminary data.</text>
</comment>
<dbReference type="RefSeq" id="WP_262428856.1">
    <property type="nucleotide sequence ID" value="NZ_JACRTG010000011.1"/>
</dbReference>
<keyword evidence="8" id="KW-1185">Reference proteome</keyword>
<feature type="domain" description="Mannitol dehydrogenase N-terminal" evidence="5">
    <location>
        <begin position="18"/>
        <end position="253"/>
    </location>
</feature>
<evidence type="ECO:0000259" key="5">
    <source>
        <dbReference type="Pfam" id="PF01232"/>
    </source>
</evidence>
<keyword evidence="1 4" id="KW-0560">Oxidoreductase</keyword>
<reference evidence="7" key="1">
    <citation type="submission" date="2020-08" db="EMBL/GenBank/DDBJ databases">
        <title>Genome public.</title>
        <authorList>
            <person name="Liu C."/>
            <person name="Sun Q."/>
        </authorList>
    </citation>
    <scope>NUCLEOTIDE SEQUENCE</scope>
    <source>
        <strain evidence="7">BX21</strain>
    </source>
</reference>
<gene>
    <name evidence="4" type="primary">uxaB</name>
    <name evidence="7" type="ORF">H8707_03980</name>
</gene>
<dbReference type="InterPro" id="IPR013118">
    <property type="entry name" value="Mannitol_DH_C"/>
</dbReference>
<dbReference type="GO" id="GO:0019592">
    <property type="term" value="P:mannitol catabolic process"/>
    <property type="evidence" value="ECO:0007669"/>
    <property type="project" value="TreeGrafter"/>
</dbReference>
<dbReference type="EMBL" id="JACRTG010000011">
    <property type="protein sequence ID" value="MBC8587396.1"/>
    <property type="molecule type" value="Genomic_DNA"/>
</dbReference>
<dbReference type="PANTHER" id="PTHR30524">
    <property type="entry name" value="MANNITOL-1-PHOSPHATE 5-DEHYDROGENASE"/>
    <property type="match status" value="1"/>
</dbReference>
<evidence type="ECO:0000256" key="1">
    <source>
        <dbReference type="ARBA" id="ARBA00023002"/>
    </source>
</evidence>
<dbReference type="PANTHER" id="PTHR30524:SF0">
    <property type="entry name" value="ALTRONATE OXIDOREDUCTASE-RELATED"/>
    <property type="match status" value="1"/>
</dbReference>
<evidence type="ECO:0000313" key="8">
    <source>
        <dbReference type="Proteomes" id="UP000601171"/>
    </source>
</evidence>
<comment type="caution">
    <text evidence="4">Lacks conserved residue(s) required for the propagation of feature annotation.</text>
</comment>
<evidence type="ECO:0000256" key="2">
    <source>
        <dbReference type="ARBA" id="ARBA00023027"/>
    </source>
</evidence>
<comment type="catalytic activity">
    <reaction evidence="3">
        <text>D-mannitol 1-phosphate + NAD(+) = beta-D-fructose 6-phosphate + NADH + H(+)</text>
        <dbReference type="Rhea" id="RHEA:19661"/>
        <dbReference type="ChEBI" id="CHEBI:15378"/>
        <dbReference type="ChEBI" id="CHEBI:57540"/>
        <dbReference type="ChEBI" id="CHEBI:57634"/>
        <dbReference type="ChEBI" id="CHEBI:57945"/>
        <dbReference type="ChEBI" id="CHEBI:61381"/>
        <dbReference type="EC" id="1.1.1.17"/>
    </reaction>
</comment>
<dbReference type="Pfam" id="PF01232">
    <property type="entry name" value="Mannitol_dh"/>
    <property type="match status" value="1"/>
</dbReference>
<evidence type="ECO:0000259" key="6">
    <source>
        <dbReference type="Pfam" id="PF08125"/>
    </source>
</evidence>
<dbReference type="GO" id="GO:0009026">
    <property type="term" value="F:tagaturonate reductase activity"/>
    <property type="evidence" value="ECO:0007669"/>
    <property type="project" value="UniProtKB-UniRule"/>
</dbReference>
<keyword evidence="2 4" id="KW-0520">NAD</keyword>
<dbReference type="Proteomes" id="UP000601171">
    <property type="component" value="Unassembled WGS sequence"/>
</dbReference>
<dbReference type="Gene3D" id="3.40.50.720">
    <property type="entry name" value="NAD(P)-binding Rossmann-like Domain"/>
    <property type="match status" value="1"/>
</dbReference>
<dbReference type="InterPro" id="IPR000669">
    <property type="entry name" value="Mannitol_DH"/>
</dbReference>
<dbReference type="SUPFAM" id="SSF51735">
    <property type="entry name" value="NAD(P)-binding Rossmann-fold domains"/>
    <property type="match status" value="1"/>
</dbReference>
<dbReference type="InterPro" id="IPR013131">
    <property type="entry name" value="Mannitol_DH_N"/>
</dbReference>
<dbReference type="EC" id="1.1.1.58" evidence="4"/>
<dbReference type="HAMAP" id="MF_00670">
    <property type="entry name" value="Altron_oxidoreduct"/>
    <property type="match status" value="1"/>
</dbReference>
<dbReference type="InterPro" id="IPR008927">
    <property type="entry name" value="6-PGluconate_DH-like_C_sf"/>
</dbReference>
<dbReference type="InterPro" id="IPR013328">
    <property type="entry name" value="6PGD_dom2"/>
</dbReference>
<dbReference type="InterPro" id="IPR036291">
    <property type="entry name" value="NAD(P)-bd_dom_sf"/>
</dbReference>
<dbReference type="GO" id="GO:0005829">
    <property type="term" value="C:cytosol"/>
    <property type="evidence" value="ECO:0007669"/>
    <property type="project" value="TreeGrafter"/>
</dbReference>
<name>A0A926ERB0_9FIRM</name>
<sequence length="484" mass="56248">MEKLNKSICKDYKEYPERIMQFGEGNFLRAFVDWIIDKMNREKDFNSGVVVVGPRSSDRIYKLNEQDGLYTLLLNGVEKGKEISEKNVINSITRGLNTYRDYDEYLKIAENPDMRFIISNTTEAGIAFNENDRLEDRPQESFPGKLTAWLYHRYKTFDGDMKKGLFILPCELIDKNGENLKNIVLKYVELWNLGEGFKDWINKANIFYNTLVDRIVPGYPKGTASEIEKELGYKDSFLVEGEIFHLWVIEGPKKIKYEFPADKIGLNVLFTEDLTPYRERKVRILNGAHTSMVPVSYLYGIDTVKESVEDETIGKFVKSVIFDEIIPTLDLPEEELFDFAEDVLDRFRNPFIKHYLMSISLNSMSKFETRILPSILEYKNRQNKLPKKLVFSLASLIYFYRGDRNGESINLSDDPEILEMYKNLWNNYDGSDENLQSIVKTVLGSVDLWKIDLNSIVGLNEKVTKDLTSIVRKGMKEAVREILR</sequence>
<dbReference type="Gene3D" id="1.10.1040.10">
    <property type="entry name" value="N-(1-d-carboxylethyl)-l-norvaline Dehydrogenase, domain 2"/>
    <property type="match status" value="1"/>
</dbReference>
<comment type="pathway">
    <text evidence="4">Carbohydrate metabolism; pentose and glucuronate interconversion.</text>
</comment>
<proteinExistence type="inferred from homology"/>
<dbReference type="SUPFAM" id="SSF48179">
    <property type="entry name" value="6-phosphogluconate dehydrogenase C-terminal domain-like"/>
    <property type="match status" value="1"/>
</dbReference>
<dbReference type="GO" id="GO:0008926">
    <property type="term" value="F:mannitol-1-phosphate 5-dehydrogenase activity"/>
    <property type="evidence" value="ECO:0007669"/>
    <property type="project" value="UniProtKB-EC"/>
</dbReference>
<dbReference type="PRINTS" id="PR00084">
    <property type="entry name" value="MTLDHDRGNASE"/>
</dbReference>
<evidence type="ECO:0000313" key="7">
    <source>
        <dbReference type="EMBL" id="MBC8587396.1"/>
    </source>
</evidence>
<dbReference type="Pfam" id="PF08125">
    <property type="entry name" value="Mannitol_dh_C"/>
    <property type="match status" value="1"/>
</dbReference>